<dbReference type="PANTHER" id="PTHR21011:SF1">
    <property type="entry name" value="SMALL RIBOSOMAL SUBUNIT PROTEIN BS6M"/>
    <property type="match status" value="1"/>
</dbReference>
<gene>
    <name evidence="4" type="primary">Dana\GF25065</name>
    <name evidence="4" type="synonym">dana_GLEANR_9745</name>
    <name evidence="4" type="ORF">GF25065</name>
</gene>
<evidence type="ECO:0000256" key="2">
    <source>
        <dbReference type="ARBA" id="ARBA00035170"/>
    </source>
</evidence>
<dbReference type="OMA" id="ATHFTIT"/>
<dbReference type="GeneID" id="6507691"/>
<dbReference type="PANTHER" id="PTHR21011">
    <property type="entry name" value="MITOCHONDRIAL 28S RIBOSOMAL PROTEIN S6"/>
    <property type="match status" value="1"/>
</dbReference>
<dbReference type="GO" id="GO:0006412">
    <property type="term" value="P:translation"/>
    <property type="evidence" value="ECO:0007669"/>
    <property type="project" value="InterPro"/>
</dbReference>
<dbReference type="InterPro" id="IPR035980">
    <property type="entry name" value="Ribosomal_bS6_sf"/>
</dbReference>
<dbReference type="GO" id="GO:0070181">
    <property type="term" value="F:small ribosomal subunit rRNA binding"/>
    <property type="evidence" value="ECO:0007669"/>
    <property type="project" value="TreeGrafter"/>
</dbReference>
<dbReference type="eggNOG" id="KOG4708">
    <property type="taxonomic scope" value="Eukaryota"/>
</dbReference>
<dbReference type="PhylomeDB" id="B3M918"/>
<evidence type="ECO:0000313" key="4">
    <source>
        <dbReference type="EMBL" id="EDV38962.1"/>
    </source>
</evidence>
<protein>
    <recommendedName>
        <fullName evidence="2">Small ribosomal subunit protein bS6m</fullName>
    </recommendedName>
    <alternativeName>
        <fullName evidence="3">28S ribosomal protein S6, mitochondrial</fullName>
    </alternativeName>
</protein>
<dbReference type="InParanoid" id="B3M918"/>
<dbReference type="HOGENOM" id="CLU_126331_4_1_1"/>
<organism evidence="4 5">
    <name type="scientific">Drosophila ananassae</name>
    <name type="common">Fruit fly</name>
    <dbReference type="NCBI Taxonomy" id="7217"/>
    <lineage>
        <taxon>Eukaryota</taxon>
        <taxon>Metazoa</taxon>
        <taxon>Ecdysozoa</taxon>
        <taxon>Arthropoda</taxon>
        <taxon>Hexapoda</taxon>
        <taxon>Insecta</taxon>
        <taxon>Pterygota</taxon>
        <taxon>Neoptera</taxon>
        <taxon>Endopterygota</taxon>
        <taxon>Diptera</taxon>
        <taxon>Brachycera</taxon>
        <taxon>Muscomorpha</taxon>
        <taxon>Ephydroidea</taxon>
        <taxon>Drosophilidae</taxon>
        <taxon>Drosophila</taxon>
        <taxon>Sophophora</taxon>
    </lineage>
</organism>
<evidence type="ECO:0000256" key="3">
    <source>
        <dbReference type="ARBA" id="ARBA00035365"/>
    </source>
</evidence>
<dbReference type="FunCoup" id="B3M918">
    <property type="interactions" value="584"/>
</dbReference>
<dbReference type="InterPro" id="IPR014717">
    <property type="entry name" value="Transl_elong_EF1B/ribsomal_bS6"/>
</dbReference>
<dbReference type="Proteomes" id="UP000007801">
    <property type="component" value="Unassembled WGS sequence"/>
</dbReference>
<dbReference type="GO" id="GO:0005763">
    <property type="term" value="C:mitochondrial small ribosomal subunit"/>
    <property type="evidence" value="ECO:0007669"/>
    <property type="project" value="TreeGrafter"/>
</dbReference>
<dbReference type="CTD" id="64968"/>
<dbReference type="SUPFAM" id="SSF54995">
    <property type="entry name" value="Ribosomal protein S6"/>
    <property type="match status" value="1"/>
</dbReference>
<dbReference type="CDD" id="cd15465">
    <property type="entry name" value="bS6_mito"/>
    <property type="match status" value="1"/>
</dbReference>
<dbReference type="Gene3D" id="3.30.70.60">
    <property type="match status" value="1"/>
</dbReference>
<keyword evidence="5" id="KW-1185">Reference proteome</keyword>
<dbReference type="AlphaFoldDB" id="B3M918"/>
<comment type="similarity">
    <text evidence="1">Belongs to the bacterial ribosomal protein bS6 family.</text>
</comment>
<dbReference type="STRING" id="7217.B3M918"/>
<dbReference type="OrthoDB" id="268530at2759"/>
<dbReference type="GO" id="GO:0003735">
    <property type="term" value="F:structural constituent of ribosome"/>
    <property type="evidence" value="ECO:0007669"/>
    <property type="project" value="InterPro"/>
</dbReference>
<dbReference type="Pfam" id="PF01250">
    <property type="entry name" value="Ribosomal_S6"/>
    <property type="match status" value="1"/>
</dbReference>
<accession>B3M918</accession>
<evidence type="ECO:0000256" key="1">
    <source>
        <dbReference type="ARBA" id="ARBA00009512"/>
    </source>
</evidence>
<proteinExistence type="inferred from homology"/>
<dbReference type="InterPro" id="IPR000529">
    <property type="entry name" value="Ribosomal_bS6"/>
</dbReference>
<sequence length="147" mass="17105">MPSYELALVLRQLPRNELMSVIKRTAESILDKGGIIRKLENMGSRALPHKVSEDGLVHREGTHFTIAFDTAPTKIADLKEEFGRDIDIIRRYIFKLEEPEQQPCTLHEEMLPPAYRKDVQQLIEAAKKNQKKKYNYNSGLDYYPFQK</sequence>
<dbReference type="KEGG" id="dan:6507691"/>
<name>B3M918_DROAN</name>
<evidence type="ECO:0000313" key="5">
    <source>
        <dbReference type="Proteomes" id="UP000007801"/>
    </source>
</evidence>
<reference evidence="4 5" key="1">
    <citation type="journal article" date="2007" name="Nature">
        <title>Evolution of genes and genomes on the Drosophila phylogeny.</title>
        <authorList>
            <consortium name="Drosophila 12 Genomes Consortium"/>
            <person name="Clark A.G."/>
            <person name="Eisen M.B."/>
            <person name="Smith D.R."/>
            <person name="Bergman C.M."/>
            <person name="Oliver B."/>
            <person name="Markow T.A."/>
            <person name="Kaufman T.C."/>
            <person name="Kellis M."/>
            <person name="Gelbart W."/>
            <person name="Iyer V.N."/>
            <person name="Pollard D.A."/>
            <person name="Sackton T.B."/>
            <person name="Larracuente A.M."/>
            <person name="Singh N.D."/>
            <person name="Abad J.P."/>
            <person name="Abt D.N."/>
            <person name="Adryan B."/>
            <person name="Aguade M."/>
            <person name="Akashi H."/>
            <person name="Anderson W.W."/>
            <person name="Aquadro C.F."/>
            <person name="Ardell D.H."/>
            <person name="Arguello R."/>
            <person name="Artieri C.G."/>
            <person name="Barbash D.A."/>
            <person name="Barker D."/>
            <person name="Barsanti P."/>
            <person name="Batterham P."/>
            <person name="Batzoglou S."/>
            <person name="Begun D."/>
            <person name="Bhutkar A."/>
            <person name="Blanco E."/>
            <person name="Bosak S.A."/>
            <person name="Bradley R.K."/>
            <person name="Brand A.D."/>
            <person name="Brent M.R."/>
            <person name="Brooks A.N."/>
            <person name="Brown R.H."/>
            <person name="Butlin R.K."/>
            <person name="Caggese C."/>
            <person name="Calvi B.R."/>
            <person name="Bernardo de Carvalho A."/>
            <person name="Caspi A."/>
            <person name="Castrezana S."/>
            <person name="Celniker S.E."/>
            <person name="Chang J.L."/>
            <person name="Chapple C."/>
            <person name="Chatterji S."/>
            <person name="Chinwalla A."/>
            <person name="Civetta A."/>
            <person name="Clifton S.W."/>
            <person name="Comeron J.M."/>
            <person name="Costello J.C."/>
            <person name="Coyne J.A."/>
            <person name="Daub J."/>
            <person name="David R.G."/>
            <person name="Delcher A.L."/>
            <person name="Delehaunty K."/>
            <person name="Do C.B."/>
            <person name="Ebling H."/>
            <person name="Edwards K."/>
            <person name="Eickbush T."/>
            <person name="Evans J.D."/>
            <person name="Filipski A."/>
            <person name="Findeiss S."/>
            <person name="Freyhult E."/>
            <person name="Fulton L."/>
            <person name="Fulton R."/>
            <person name="Garcia A.C."/>
            <person name="Gardiner A."/>
            <person name="Garfield D.A."/>
            <person name="Garvin B.E."/>
            <person name="Gibson G."/>
            <person name="Gilbert D."/>
            <person name="Gnerre S."/>
            <person name="Godfrey J."/>
            <person name="Good R."/>
            <person name="Gotea V."/>
            <person name="Gravely B."/>
            <person name="Greenberg A.J."/>
            <person name="Griffiths-Jones S."/>
            <person name="Gross S."/>
            <person name="Guigo R."/>
            <person name="Gustafson E.A."/>
            <person name="Haerty W."/>
            <person name="Hahn M.W."/>
            <person name="Halligan D.L."/>
            <person name="Halpern A.L."/>
            <person name="Halter G.M."/>
            <person name="Han M.V."/>
            <person name="Heger A."/>
            <person name="Hillier L."/>
            <person name="Hinrichs A.S."/>
            <person name="Holmes I."/>
            <person name="Hoskins R.A."/>
            <person name="Hubisz M.J."/>
            <person name="Hultmark D."/>
            <person name="Huntley M.A."/>
            <person name="Jaffe D.B."/>
            <person name="Jagadeeshan S."/>
            <person name="Jeck W.R."/>
            <person name="Johnson J."/>
            <person name="Jones C.D."/>
            <person name="Jordan W.C."/>
            <person name="Karpen G.H."/>
            <person name="Kataoka E."/>
            <person name="Keightley P.D."/>
            <person name="Kheradpour P."/>
            <person name="Kirkness E.F."/>
            <person name="Koerich L.B."/>
            <person name="Kristiansen K."/>
            <person name="Kudrna D."/>
            <person name="Kulathinal R.J."/>
            <person name="Kumar S."/>
            <person name="Kwok R."/>
            <person name="Lander E."/>
            <person name="Langley C.H."/>
            <person name="Lapoint R."/>
            <person name="Lazzaro B.P."/>
            <person name="Lee S.J."/>
            <person name="Levesque L."/>
            <person name="Li R."/>
            <person name="Lin C.F."/>
            <person name="Lin M.F."/>
            <person name="Lindblad-Toh K."/>
            <person name="Llopart A."/>
            <person name="Long M."/>
            <person name="Low L."/>
            <person name="Lozovsky E."/>
            <person name="Lu J."/>
            <person name="Luo M."/>
            <person name="Machado C.A."/>
            <person name="Makalowski W."/>
            <person name="Marzo M."/>
            <person name="Matsuda M."/>
            <person name="Matzkin L."/>
            <person name="McAllister B."/>
            <person name="McBride C.S."/>
            <person name="McKernan B."/>
            <person name="McKernan K."/>
            <person name="Mendez-Lago M."/>
            <person name="Minx P."/>
            <person name="Mollenhauer M.U."/>
            <person name="Montooth K."/>
            <person name="Mount S.M."/>
            <person name="Mu X."/>
            <person name="Myers E."/>
            <person name="Negre B."/>
            <person name="Newfeld S."/>
            <person name="Nielsen R."/>
            <person name="Noor M.A."/>
            <person name="O'Grady P."/>
            <person name="Pachter L."/>
            <person name="Papaceit M."/>
            <person name="Parisi M.J."/>
            <person name="Parisi M."/>
            <person name="Parts L."/>
            <person name="Pedersen J.S."/>
            <person name="Pesole G."/>
            <person name="Phillippy A.M."/>
            <person name="Ponting C.P."/>
            <person name="Pop M."/>
            <person name="Porcelli D."/>
            <person name="Powell J.R."/>
            <person name="Prohaska S."/>
            <person name="Pruitt K."/>
            <person name="Puig M."/>
            <person name="Quesneville H."/>
            <person name="Ram K.R."/>
            <person name="Rand D."/>
            <person name="Rasmussen M.D."/>
            <person name="Reed L.K."/>
            <person name="Reenan R."/>
            <person name="Reily A."/>
            <person name="Remington K.A."/>
            <person name="Rieger T.T."/>
            <person name="Ritchie M.G."/>
            <person name="Robin C."/>
            <person name="Rogers Y.H."/>
            <person name="Rohde C."/>
            <person name="Rozas J."/>
            <person name="Rubenfield M.J."/>
            <person name="Ruiz A."/>
            <person name="Russo S."/>
            <person name="Salzberg S.L."/>
            <person name="Sanchez-Gracia A."/>
            <person name="Saranga D.J."/>
            <person name="Sato H."/>
            <person name="Schaeffer S.W."/>
            <person name="Schatz M.C."/>
            <person name="Schlenke T."/>
            <person name="Schwartz R."/>
            <person name="Segarra C."/>
            <person name="Singh R.S."/>
            <person name="Sirot L."/>
            <person name="Sirota M."/>
            <person name="Sisneros N.B."/>
            <person name="Smith C.D."/>
            <person name="Smith T.F."/>
            <person name="Spieth J."/>
            <person name="Stage D.E."/>
            <person name="Stark A."/>
            <person name="Stephan W."/>
            <person name="Strausberg R.L."/>
            <person name="Strempel S."/>
            <person name="Sturgill D."/>
            <person name="Sutton G."/>
            <person name="Sutton G.G."/>
            <person name="Tao W."/>
            <person name="Teichmann S."/>
            <person name="Tobari Y.N."/>
            <person name="Tomimura Y."/>
            <person name="Tsolas J.M."/>
            <person name="Valente V.L."/>
            <person name="Venter E."/>
            <person name="Venter J.C."/>
            <person name="Vicario S."/>
            <person name="Vieira F.G."/>
            <person name="Vilella A.J."/>
            <person name="Villasante A."/>
            <person name="Walenz B."/>
            <person name="Wang J."/>
            <person name="Wasserman M."/>
            <person name="Watts T."/>
            <person name="Wilson D."/>
            <person name="Wilson R.K."/>
            <person name="Wing R.A."/>
            <person name="Wolfner M.F."/>
            <person name="Wong A."/>
            <person name="Wong G.K."/>
            <person name="Wu C.I."/>
            <person name="Wu G."/>
            <person name="Yamamoto D."/>
            <person name="Yang H.P."/>
            <person name="Yang S.P."/>
            <person name="Yorke J.A."/>
            <person name="Yoshida K."/>
            <person name="Zdobnov E."/>
            <person name="Zhang P."/>
            <person name="Zhang Y."/>
            <person name="Zimin A.V."/>
            <person name="Baldwin J."/>
            <person name="Abdouelleil A."/>
            <person name="Abdulkadir J."/>
            <person name="Abebe A."/>
            <person name="Abera B."/>
            <person name="Abreu J."/>
            <person name="Acer S.C."/>
            <person name="Aftuck L."/>
            <person name="Alexander A."/>
            <person name="An P."/>
            <person name="Anderson E."/>
            <person name="Anderson S."/>
            <person name="Arachi H."/>
            <person name="Azer M."/>
            <person name="Bachantsang P."/>
            <person name="Barry A."/>
            <person name="Bayul T."/>
            <person name="Berlin A."/>
            <person name="Bessette D."/>
            <person name="Bloom T."/>
            <person name="Blye J."/>
            <person name="Boguslavskiy L."/>
            <person name="Bonnet C."/>
            <person name="Boukhgalter B."/>
            <person name="Bourzgui I."/>
            <person name="Brown A."/>
            <person name="Cahill P."/>
            <person name="Channer S."/>
            <person name="Cheshatsang Y."/>
            <person name="Chuda L."/>
            <person name="Citroen M."/>
            <person name="Collymore A."/>
            <person name="Cooke P."/>
            <person name="Costello M."/>
            <person name="D'Aco K."/>
            <person name="Daza R."/>
            <person name="De Haan G."/>
            <person name="DeGray S."/>
            <person name="DeMaso C."/>
            <person name="Dhargay N."/>
            <person name="Dooley K."/>
            <person name="Dooley E."/>
            <person name="Doricent M."/>
            <person name="Dorje P."/>
            <person name="Dorjee K."/>
            <person name="Dupes A."/>
            <person name="Elong R."/>
            <person name="Falk J."/>
            <person name="Farina A."/>
            <person name="Faro S."/>
            <person name="Ferguson D."/>
            <person name="Fisher S."/>
            <person name="Foley C.D."/>
            <person name="Franke A."/>
            <person name="Friedrich D."/>
            <person name="Gadbois L."/>
            <person name="Gearin G."/>
            <person name="Gearin C.R."/>
            <person name="Giannoukos G."/>
            <person name="Goode T."/>
            <person name="Graham J."/>
            <person name="Grandbois E."/>
            <person name="Grewal S."/>
            <person name="Gyaltsen K."/>
            <person name="Hafez N."/>
            <person name="Hagos B."/>
            <person name="Hall J."/>
            <person name="Henson C."/>
            <person name="Hollinger A."/>
            <person name="Honan T."/>
            <person name="Huard M.D."/>
            <person name="Hughes L."/>
            <person name="Hurhula B."/>
            <person name="Husby M.E."/>
            <person name="Kamat A."/>
            <person name="Kanga B."/>
            <person name="Kashin S."/>
            <person name="Khazanovich D."/>
            <person name="Kisner P."/>
            <person name="Lance K."/>
            <person name="Lara M."/>
            <person name="Lee W."/>
            <person name="Lennon N."/>
            <person name="Letendre F."/>
            <person name="LeVine R."/>
            <person name="Lipovsky A."/>
            <person name="Liu X."/>
            <person name="Liu J."/>
            <person name="Liu S."/>
            <person name="Lokyitsang T."/>
            <person name="Lokyitsang Y."/>
            <person name="Lubonja R."/>
            <person name="Lui A."/>
            <person name="MacDonald P."/>
            <person name="Magnisalis V."/>
            <person name="Maru K."/>
            <person name="Matthews C."/>
            <person name="McCusker W."/>
            <person name="McDonough S."/>
            <person name="Mehta T."/>
            <person name="Meldrim J."/>
            <person name="Meneus L."/>
            <person name="Mihai O."/>
            <person name="Mihalev A."/>
            <person name="Mihova T."/>
            <person name="Mittelman R."/>
            <person name="Mlenga V."/>
            <person name="Montmayeur A."/>
            <person name="Mulrain L."/>
            <person name="Navidi A."/>
            <person name="Naylor J."/>
            <person name="Negash T."/>
            <person name="Nguyen T."/>
            <person name="Nguyen N."/>
            <person name="Nicol R."/>
            <person name="Norbu C."/>
            <person name="Norbu N."/>
            <person name="Novod N."/>
            <person name="O'Neill B."/>
            <person name="Osman S."/>
            <person name="Markiewicz E."/>
            <person name="Oyono O.L."/>
            <person name="Patti C."/>
            <person name="Phunkhang P."/>
            <person name="Pierre F."/>
            <person name="Priest M."/>
            <person name="Raghuraman S."/>
            <person name="Rege F."/>
            <person name="Reyes R."/>
            <person name="Rise C."/>
            <person name="Rogov P."/>
            <person name="Ross K."/>
            <person name="Ryan E."/>
            <person name="Settipalli S."/>
            <person name="Shea T."/>
            <person name="Sherpa N."/>
            <person name="Shi L."/>
            <person name="Shih D."/>
            <person name="Sparrow T."/>
            <person name="Spaulding J."/>
            <person name="Stalker J."/>
            <person name="Stange-Thomann N."/>
            <person name="Stavropoulos S."/>
            <person name="Stone C."/>
            <person name="Strader C."/>
            <person name="Tesfaye S."/>
            <person name="Thomson T."/>
            <person name="Thoulutsang Y."/>
            <person name="Thoulutsang D."/>
            <person name="Topham K."/>
            <person name="Topping I."/>
            <person name="Tsamla T."/>
            <person name="Vassiliev H."/>
            <person name="Vo A."/>
            <person name="Wangchuk T."/>
            <person name="Wangdi T."/>
            <person name="Weiand M."/>
            <person name="Wilkinson J."/>
            <person name="Wilson A."/>
            <person name="Yadav S."/>
            <person name="Young G."/>
            <person name="Yu Q."/>
            <person name="Zembek L."/>
            <person name="Zhong D."/>
            <person name="Zimmer A."/>
            <person name="Zwirko Z."/>
            <person name="Jaffe D.B."/>
            <person name="Alvarez P."/>
            <person name="Brockman W."/>
            <person name="Butler J."/>
            <person name="Chin C."/>
            <person name="Gnerre S."/>
            <person name="Grabherr M."/>
            <person name="Kleber M."/>
            <person name="Mauceli E."/>
            <person name="MacCallum I."/>
        </authorList>
    </citation>
    <scope>NUCLEOTIDE SEQUENCE [LARGE SCALE GENOMIC DNA]</scope>
    <source>
        <strain evidence="5">Tucson 14024-0371.13</strain>
    </source>
</reference>
<dbReference type="EMBL" id="CH902618">
    <property type="protein sequence ID" value="EDV38962.1"/>
    <property type="molecule type" value="Genomic_DNA"/>
</dbReference>
<dbReference type="FunFam" id="3.30.70.60:FF:000014">
    <property type="entry name" value="28S ribosomal protein S6, mitochondrial"/>
    <property type="match status" value="1"/>
</dbReference>